<keyword evidence="4" id="KW-1185">Reference proteome</keyword>
<evidence type="ECO:0000259" key="2">
    <source>
        <dbReference type="Pfam" id="PF26584"/>
    </source>
</evidence>
<dbReference type="STRING" id="56857.A0A200QJ88"/>
<dbReference type="OrthoDB" id="1906601at2759"/>
<feature type="domain" description="SPARK" evidence="1">
    <location>
        <begin position="42"/>
        <end position="188"/>
    </location>
</feature>
<dbReference type="FunCoup" id="A0A200QJ88">
    <property type="interactions" value="1102"/>
</dbReference>
<dbReference type="Proteomes" id="UP000195402">
    <property type="component" value="Unassembled WGS sequence"/>
</dbReference>
<sequence length="399" mass="42903">MEKKGDALLPADSPNEEPQPFLPFLAPSPLAPFTNKSVPRLSGLCTLNFSAAESMMSMTAIDCWDFFAPFLANVICCPQLEATLAILVGQSSKDTGMLALDGTHAKHCLSDVDQILVGQGASNDLQKICSILPSNLTEASCPVKDVNDFENIVDSSKLLEACEKIDPVNECCSQICQNAISEAARNIALKDYGLSSTDVSHVLPEHSSRIDDCKIIVLRWLTSKLDPSSAKKVLRGLSNCNVNKVCPLVFPDIKGFAKDCGNEISNQTACCNAMESYVSHLQKQSFITNLQALDCAALLGMKLHKSNITRNIYGLCHITLKDFSLQESGCLLPSLPSDATFDKSSGISFLCDLNDNIAAPWPSTTQLPSSSCNKTIKLPALPAATSAQSGSWTSFSDLN</sequence>
<evidence type="ECO:0000313" key="3">
    <source>
        <dbReference type="EMBL" id="OVA10546.1"/>
    </source>
</evidence>
<proteinExistence type="predicted"/>
<dbReference type="Pfam" id="PF19160">
    <property type="entry name" value="SPARK"/>
    <property type="match status" value="1"/>
</dbReference>
<gene>
    <name evidence="3" type="ORF">BVC80_8987g18</name>
</gene>
<protein>
    <submittedName>
        <fullName evidence="3">Uncharacterized protein</fullName>
    </submittedName>
</protein>
<dbReference type="InParanoid" id="A0A200QJ88"/>
<dbReference type="GO" id="GO:0005886">
    <property type="term" value="C:plasma membrane"/>
    <property type="evidence" value="ECO:0007669"/>
    <property type="project" value="TreeGrafter"/>
</dbReference>
<dbReference type="PANTHER" id="PTHR33831:SF5">
    <property type="entry name" value="OS07G0102300 PROTEIN"/>
    <property type="match status" value="1"/>
</dbReference>
<dbReference type="EMBL" id="MVGT01001898">
    <property type="protein sequence ID" value="OVA10546.1"/>
    <property type="molecule type" value="Genomic_DNA"/>
</dbReference>
<dbReference type="OMA" id="SCCKAMD"/>
<evidence type="ECO:0000313" key="4">
    <source>
        <dbReference type="Proteomes" id="UP000195402"/>
    </source>
</evidence>
<evidence type="ECO:0000259" key="1">
    <source>
        <dbReference type="Pfam" id="PF19160"/>
    </source>
</evidence>
<reference evidence="3 4" key="1">
    <citation type="journal article" date="2017" name="Mol. Plant">
        <title>The Genome of Medicinal Plant Macleaya cordata Provides New Insights into Benzylisoquinoline Alkaloids Metabolism.</title>
        <authorList>
            <person name="Liu X."/>
            <person name="Liu Y."/>
            <person name="Huang P."/>
            <person name="Ma Y."/>
            <person name="Qing Z."/>
            <person name="Tang Q."/>
            <person name="Cao H."/>
            <person name="Cheng P."/>
            <person name="Zheng Y."/>
            <person name="Yuan Z."/>
            <person name="Zhou Y."/>
            <person name="Liu J."/>
            <person name="Tang Z."/>
            <person name="Zhuo Y."/>
            <person name="Zhang Y."/>
            <person name="Yu L."/>
            <person name="Huang J."/>
            <person name="Yang P."/>
            <person name="Peng Q."/>
            <person name="Zhang J."/>
            <person name="Jiang W."/>
            <person name="Zhang Z."/>
            <person name="Lin K."/>
            <person name="Ro D.K."/>
            <person name="Chen X."/>
            <person name="Xiong X."/>
            <person name="Shang Y."/>
            <person name="Huang S."/>
            <person name="Zeng J."/>
        </authorList>
    </citation>
    <scope>NUCLEOTIDE SEQUENCE [LARGE SCALE GENOMIC DNA]</scope>
    <source>
        <strain evidence="4">cv. BLH2017</strain>
        <tissue evidence="3">Root</tissue>
    </source>
</reference>
<dbReference type="InterPro" id="IPR059003">
    <property type="entry name" value="At1g61900_C"/>
</dbReference>
<organism evidence="3 4">
    <name type="scientific">Macleaya cordata</name>
    <name type="common">Five-seeded plume-poppy</name>
    <name type="synonym">Bocconia cordata</name>
    <dbReference type="NCBI Taxonomy" id="56857"/>
    <lineage>
        <taxon>Eukaryota</taxon>
        <taxon>Viridiplantae</taxon>
        <taxon>Streptophyta</taxon>
        <taxon>Embryophyta</taxon>
        <taxon>Tracheophyta</taxon>
        <taxon>Spermatophyta</taxon>
        <taxon>Magnoliopsida</taxon>
        <taxon>Ranunculales</taxon>
        <taxon>Papaveraceae</taxon>
        <taxon>Papaveroideae</taxon>
        <taxon>Macleaya</taxon>
    </lineage>
</organism>
<accession>A0A200QJ88</accession>
<dbReference type="Pfam" id="PF26584">
    <property type="entry name" value="At1g61900"/>
    <property type="match status" value="1"/>
</dbReference>
<feature type="domain" description="At1g61900-like C-terminal" evidence="2">
    <location>
        <begin position="244"/>
        <end position="317"/>
    </location>
</feature>
<dbReference type="AlphaFoldDB" id="A0A200QJ88"/>
<dbReference type="InterPro" id="IPR040336">
    <property type="entry name" value="At1g61900-like"/>
</dbReference>
<dbReference type="InterPro" id="IPR043891">
    <property type="entry name" value="SPARK"/>
</dbReference>
<dbReference type="PANTHER" id="PTHR33831">
    <property type="entry name" value="GPI-ANCHORED PROTEIN"/>
    <property type="match status" value="1"/>
</dbReference>
<name>A0A200QJ88_MACCD</name>
<comment type="caution">
    <text evidence="3">The sequence shown here is derived from an EMBL/GenBank/DDBJ whole genome shotgun (WGS) entry which is preliminary data.</text>
</comment>